<dbReference type="Pfam" id="PF10332">
    <property type="entry name" value="DUF2418"/>
    <property type="match status" value="1"/>
</dbReference>
<evidence type="ECO:0000313" key="6">
    <source>
        <dbReference type="Proteomes" id="UP000298061"/>
    </source>
</evidence>
<dbReference type="Proteomes" id="UP000298061">
    <property type="component" value="Unassembled WGS sequence"/>
</dbReference>
<evidence type="ECO:0000256" key="2">
    <source>
        <dbReference type="ARBA" id="ARBA00022692"/>
    </source>
</evidence>
<proteinExistence type="predicted"/>
<evidence type="ECO:0000256" key="3">
    <source>
        <dbReference type="ARBA" id="ARBA00022989"/>
    </source>
</evidence>
<name>A0A4Y9ZHS6_9AGAM</name>
<gene>
    <name evidence="5" type="ORF">EWM64_g10643</name>
</gene>
<dbReference type="STRING" id="135208.A0A4Y9ZHS6"/>
<dbReference type="OrthoDB" id="3363151at2759"/>
<organism evidence="5 6">
    <name type="scientific">Hericium alpestre</name>
    <dbReference type="NCBI Taxonomy" id="135208"/>
    <lineage>
        <taxon>Eukaryota</taxon>
        <taxon>Fungi</taxon>
        <taxon>Dikarya</taxon>
        <taxon>Basidiomycota</taxon>
        <taxon>Agaricomycotina</taxon>
        <taxon>Agaricomycetes</taxon>
        <taxon>Russulales</taxon>
        <taxon>Hericiaceae</taxon>
        <taxon>Hericium</taxon>
    </lineage>
</organism>
<dbReference type="PANTHER" id="PTHR28293:SF1">
    <property type="entry name" value="NUCLEAR RIM PROTEIN 1"/>
    <property type="match status" value="1"/>
</dbReference>
<accession>A0A4Y9ZHS6</accession>
<dbReference type="GO" id="GO:0043007">
    <property type="term" value="P:maintenance of rDNA"/>
    <property type="evidence" value="ECO:0007669"/>
    <property type="project" value="TreeGrafter"/>
</dbReference>
<evidence type="ECO:0000256" key="1">
    <source>
        <dbReference type="ARBA" id="ARBA00004127"/>
    </source>
</evidence>
<evidence type="ECO:0000313" key="5">
    <source>
        <dbReference type="EMBL" id="TFY73371.1"/>
    </source>
</evidence>
<dbReference type="GO" id="GO:0007096">
    <property type="term" value="P:regulation of exit from mitosis"/>
    <property type="evidence" value="ECO:0007669"/>
    <property type="project" value="TreeGrafter"/>
</dbReference>
<dbReference type="EMBL" id="SFCI01002937">
    <property type="protein sequence ID" value="TFY73371.1"/>
    <property type="molecule type" value="Genomic_DNA"/>
</dbReference>
<dbReference type="AlphaFoldDB" id="A0A4Y9ZHS6"/>
<sequence>MLAVMAGVSAQLRITTQTYEALLKDRAIIAAEVMHEYDTKFVYPRINPIRTDACVQTHQGEIVNIWED</sequence>
<dbReference type="GO" id="GO:0012505">
    <property type="term" value="C:endomembrane system"/>
    <property type="evidence" value="ECO:0007669"/>
    <property type="project" value="UniProtKB-SubCell"/>
</dbReference>
<evidence type="ECO:0000256" key="4">
    <source>
        <dbReference type="ARBA" id="ARBA00023136"/>
    </source>
</evidence>
<dbReference type="InterPro" id="IPR018819">
    <property type="entry name" value="Nur1/Mug154"/>
</dbReference>
<keyword evidence="3" id="KW-1133">Transmembrane helix</keyword>
<keyword evidence="4" id="KW-0472">Membrane</keyword>
<keyword evidence="6" id="KW-1185">Reference proteome</keyword>
<comment type="subcellular location">
    <subcellularLocation>
        <location evidence="1">Endomembrane system</location>
        <topology evidence="1">Multi-pass membrane protein</topology>
    </subcellularLocation>
</comment>
<keyword evidence="2" id="KW-0812">Transmembrane</keyword>
<protein>
    <submittedName>
        <fullName evidence="5">Uncharacterized protein</fullName>
    </submittedName>
</protein>
<dbReference type="PANTHER" id="PTHR28293">
    <property type="entry name" value="NUCLEAR RIM PROTEIN 1"/>
    <property type="match status" value="1"/>
</dbReference>
<comment type="caution">
    <text evidence="5">The sequence shown here is derived from an EMBL/GenBank/DDBJ whole genome shotgun (WGS) entry which is preliminary data.</text>
</comment>
<reference evidence="5 6" key="1">
    <citation type="submission" date="2019-02" db="EMBL/GenBank/DDBJ databases">
        <title>Genome sequencing of the rare red list fungi Hericium alpestre (H. flagellum).</title>
        <authorList>
            <person name="Buettner E."/>
            <person name="Kellner H."/>
        </authorList>
    </citation>
    <scope>NUCLEOTIDE SEQUENCE [LARGE SCALE GENOMIC DNA]</scope>
    <source>
        <strain evidence="5 6">DSM 108284</strain>
    </source>
</reference>